<evidence type="ECO:0000256" key="7">
    <source>
        <dbReference type="ARBA" id="ARBA00025284"/>
    </source>
</evidence>
<evidence type="ECO:0000256" key="5">
    <source>
        <dbReference type="ARBA" id="ARBA00022989"/>
    </source>
</evidence>
<organism evidence="9 10">
    <name type="scientific">Populus alba x Populus x berolinensis</name>
    <dbReference type="NCBI Taxonomy" id="444605"/>
    <lineage>
        <taxon>Eukaryota</taxon>
        <taxon>Viridiplantae</taxon>
        <taxon>Streptophyta</taxon>
        <taxon>Embryophyta</taxon>
        <taxon>Tracheophyta</taxon>
        <taxon>Spermatophyta</taxon>
        <taxon>Magnoliopsida</taxon>
        <taxon>eudicotyledons</taxon>
        <taxon>Gunneridae</taxon>
        <taxon>Pentapetalae</taxon>
        <taxon>rosids</taxon>
        <taxon>fabids</taxon>
        <taxon>Malpighiales</taxon>
        <taxon>Salicaceae</taxon>
        <taxon>Saliceae</taxon>
        <taxon>Populus</taxon>
    </lineage>
</organism>
<feature type="transmembrane region" description="Helical" evidence="8">
    <location>
        <begin position="175"/>
        <end position="196"/>
    </location>
</feature>
<feature type="transmembrane region" description="Helical" evidence="8">
    <location>
        <begin position="48"/>
        <end position="65"/>
    </location>
</feature>
<feature type="transmembrane region" description="Helical" evidence="8">
    <location>
        <begin position="108"/>
        <end position="128"/>
    </location>
</feature>
<keyword evidence="3 8" id="KW-0812">Transmembrane</keyword>
<comment type="function">
    <text evidence="7 8">Acts as a Mg(2+) transporter. Can also transport other divalent cations such as Fe(2+), Sr(2+), Ba(2+), Mn(2+) and Co(2+) but to a much less extent than Mg(2+).</text>
</comment>
<evidence type="ECO:0000256" key="1">
    <source>
        <dbReference type="ARBA" id="ARBA00007001"/>
    </source>
</evidence>
<feature type="transmembrane region" description="Helical" evidence="8">
    <location>
        <begin position="71"/>
        <end position="101"/>
    </location>
</feature>
<dbReference type="InterPro" id="IPR037185">
    <property type="entry name" value="EmrE-like"/>
</dbReference>
<dbReference type="SUPFAM" id="SSF103481">
    <property type="entry name" value="Multidrug resistance efflux transporter EmrE"/>
    <property type="match status" value="1"/>
</dbReference>
<dbReference type="PANTHER" id="PTHR12570">
    <property type="match status" value="1"/>
</dbReference>
<keyword evidence="8" id="KW-0460">Magnesium</keyword>
<reference evidence="9 10" key="1">
    <citation type="journal article" date="2023" name="Mol. Ecol. Resour.">
        <title>Chromosome-level genome assembly of a triploid poplar Populus alba 'Berolinensis'.</title>
        <authorList>
            <person name="Chen S."/>
            <person name="Yu Y."/>
            <person name="Wang X."/>
            <person name="Wang S."/>
            <person name="Zhang T."/>
            <person name="Zhou Y."/>
            <person name="He R."/>
            <person name="Meng N."/>
            <person name="Wang Y."/>
            <person name="Liu W."/>
            <person name="Liu Z."/>
            <person name="Liu J."/>
            <person name="Guo Q."/>
            <person name="Huang H."/>
            <person name="Sederoff R.R."/>
            <person name="Wang G."/>
            <person name="Qu G."/>
            <person name="Chen S."/>
        </authorList>
    </citation>
    <scope>NUCLEOTIDE SEQUENCE [LARGE SCALE GENOMIC DNA]</scope>
    <source>
        <strain evidence="9">SC-2020</strain>
    </source>
</reference>
<dbReference type="InterPro" id="IPR008521">
    <property type="entry name" value="Mg_trans_NIPA"/>
</dbReference>
<proteinExistence type="inferred from homology"/>
<keyword evidence="5 8" id="KW-1133">Transmembrane helix</keyword>
<evidence type="ECO:0000313" key="10">
    <source>
        <dbReference type="Proteomes" id="UP001164929"/>
    </source>
</evidence>
<dbReference type="EMBL" id="JAQIZT010000001">
    <property type="protein sequence ID" value="KAJ7012788.1"/>
    <property type="molecule type" value="Genomic_DNA"/>
</dbReference>
<evidence type="ECO:0000256" key="8">
    <source>
        <dbReference type="RuleBase" id="RU363078"/>
    </source>
</evidence>
<dbReference type="Proteomes" id="UP001164929">
    <property type="component" value="Chromosome 1"/>
</dbReference>
<comment type="caution">
    <text evidence="9">The sequence shown here is derived from an EMBL/GenBank/DDBJ whole genome shotgun (WGS) entry which is preliminary data.</text>
</comment>
<feature type="transmembrane region" description="Helical" evidence="8">
    <location>
        <begin position="216"/>
        <end position="233"/>
    </location>
</feature>
<dbReference type="Pfam" id="PF05653">
    <property type="entry name" value="Mg_trans_NIPA"/>
    <property type="match status" value="2"/>
</dbReference>
<gene>
    <name evidence="9" type="ORF">NC653_002742</name>
</gene>
<keyword evidence="10" id="KW-1185">Reference proteome</keyword>
<feature type="transmembrane region" description="Helical" evidence="8">
    <location>
        <begin position="148"/>
        <end position="168"/>
    </location>
</feature>
<evidence type="ECO:0000256" key="3">
    <source>
        <dbReference type="ARBA" id="ARBA00022692"/>
    </source>
</evidence>
<protein>
    <recommendedName>
        <fullName evidence="8">Probable magnesium transporter</fullName>
    </recommendedName>
</protein>
<keyword evidence="8" id="KW-0813">Transport</keyword>
<dbReference type="PANTHER" id="PTHR12570:SF19">
    <property type="entry name" value="MAGNESIUM TRANSPORTER-RELATED"/>
    <property type="match status" value="1"/>
</dbReference>
<keyword evidence="6 8" id="KW-0472">Membrane</keyword>
<feature type="transmembrane region" description="Helical" evidence="8">
    <location>
        <begin position="6"/>
        <end position="27"/>
    </location>
</feature>
<dbReference type="AlphaFoldDB" id="A0AAD6WH68"/>
<keyword evidence="8" id="KW-0406">Ion transport</keyword>
<dbReference type="GO" id="GO:0005886">
    <property type="term" value="C:plasma membrane"/>
    <property type="evidence" value="ECO:0007669"/>
    <property type="project" value="UniProtKB-SubCell"/>
</dbReference>
<dbReference type="GO" id="GO:0005769">
    <property type="term" value="C:early endosome"/>
    <property type="evidence" value="ECO:0007669"/>
    <property type="project" value="UniProtKB-SubCell"/>
</dbReference>
<comment type="subcellular location">
    <subcellularLocation>
        <location evidence="8">Cell membrane</location>
        <topology evidence="8">Multi-pass membrane protein</topology>
    </subcellularLocation>
    <subcellularLocation>
        <location evidence="8">Early endosome</location>
    </subcellularLocation>
</comment>
<comment type="subunit">
    <text evidence="2 8">Homodimer.</text>
</comment>
<dbReference type="GO" id="GO:0015095">
    <property type="term" value="F:magnesium ion transmembrane transporter activity"/>
    <property type="evidence" value="ECO:0007669"/>
    <property type="project" value="UniProtKB-UniRule"/>
</dbReference>
<evidence type="ECO:0000256" key="2">
    <source>
        <dbReference type="ARBA" id="ARBA00011738"/>
    </source>
</evidence>
<evidence type="ECO:0000256" key="4">
    <source>
        <dbReference type="ARBA" id="ARBA00022753"/>
    </source>
</evidence>
<name>A0AAD6WH68_9ROSI</name>
<comment type="similarity">
    <text evidence="1 8">Belongs to the NIPA (TC 2.A.7) family.</text>
</comment>
<evidence type="ECO:0000313" key="9">
    <source>
        <dbReference type="EMBL" id="KAJ7012788.1"/>
    </source>
</evidence>
<feature type="transmembrane region" description="Helical" evidence="8">
    <location>
        <begin position="277"/>
        <end position="296"/>
    </location>
</feature>
<keyword evidence="8" id="KW-1003">Cell membrane</keyword>
<evidence type="ECO:0000256" key="6">
    <source>
        <dbReference type="ARBA" id="ARBA00023136"/>
    </source>
</evidence>
<accession>A0AAD6WH68</accession>
<sequence length="427" mass="47018">MGFSQDNLKGFVLALSSSAFIGASFIIKKKGLRRAAAASGARAGVGGFSYLLEPLWWLGMITMIVGEVANFVAYAFAPAVLVTPLGALSIIVSAVLAHFILNEKLHQLGILGCVMCIAGSIVIVIHAPQERPITSVQEIWSMATQPAFLLYVGSVIVLVFILIFHFAPQCGHSNVLVFTGICSFMGSLSVMSVKAVGTALKLTFEGNNQLLYPETWFFVFIVATCVITQMNYLNKRYGGWEQMILLKPEKKLSNCVYPKTATFLALDTFNTAVVSPIYYVMFTSLTILASVIMFKVRTLVRKLTLKSVSLCDFFGLTCYDKPSNLVEDAAIRLSLGSVQFFFSRPGFQTVKCIISDPVSDLTLSIDKIHHIRIGMARMWEASYQKYVASLLFSQGPSYYTQPESLKEVHPLEVLCSDPFSLISTRSF</sequence>
<keyword evidence="4 8" id="KW-0967">Endosome</keyword>